<dbReference type="InterPro" id="IPR029058">
    <property type="entry name" value="AB_hydrolase_fold"/>
</dbReference>
<evidence type="ECO:0000256" key="2">
    <source>
        <dbReference type="ARBA" id="ARBA00022487"/>
    </source>
</evidence>
<gene>
    <name evidence="9" type="ORF">C4K68_11225</name>
</gene>
<dbReference type="SUPFAM" id="SSF53474">
    <property type="entry name" value="alpha/beta-Hydrolases"/>
    <property type="match status" value="1"/>
</dbReference>
<evidence type="ECO:0000256" key="1">
    <source>
        <dbReference type="ARBA" id="ARBA00006249"/>
    </source>
</evidence>
<comment type="similarity">
    <text evidence="1">Belongs to the tannase family.</text>
</comment>
<evidence type="ECO:0000313" key="9">
    <source>
        <dbReference type="EMBL" id="PPC77251.1"/>
    </source>
</evidence>
<organism evidence="9 10">
    <name type="scientific">Proteobacteria bacterium 228</name>
    <dbReference type="NCBI Taxonomy" id="2083153"/>
    <lineage>
        <taxon>Bacteria</taxon>
        <taxon>Pseudomonadati</taxon>
        <taxon>Pseudomonadota</taxon>
    </lineage>
</organism>
<dbReference type="OrthoDB" id="7062032at2"/>
<evidence type="ECO:0000256" key="8">
    <source>
        <dbReference type="SAM" id="MobiDB-lite"/>
    </source>
</evidence>
<dbReference type="PANTHER" id="PTHR33938:SF15">
    <property type="entry name" value="FERULOYL ESTERASE B-RELATED"/>
    <property type="match status" value="1"/>
</dbReference>
<dbReference type="AlphaFoldDB" id="A0A2S5KQX7"/>
<dbReference type="GO" id="GO:0052689">
    <property type="term" value="F:carboxylic ester hydrolase activity"/>
    <property type="evidence" value="ECO:0007669"/>
    <property type="project" value="UniProtKB-KW"/>
</dbReference>
<evidence type="ECO:0000256" key="7">
    <source>
        <dbReference type="ARBA" id="ARBA00023157"/>
    </source>
</evidence>
<evidence type="ECO:0000256" key="5">
    <source>
        <dbReference type="ARBA" id="ARBA00022801"/>
    </source>
</evidence>
<keyword evidence="5 9" id="KW-0378">Hydrolase</keyword>
<dbReference type="Gene3D" id="3.40.50.1820">
    <property type="entry name" value="alpha/beta hydrolase"/>
    <property type="match status" value="1"/>
</dbReference>
<protein>
    <submittedName>
        <fullName evidence="9">Tannase/feruloyl esterase family alpha/beta hydrolase</fullName>
    </submittedName>
</protein>
<keyword evidence="7" id="KW-1015">Disulfide bond</keyword>
<proteinExistence type="inferred from homology"/>
<sequence>MTTAYADDQPPGTYPIAELTTVTPIKSCSDLATTDLTDIGGAGSVITSAAETTTNGIQYCTVNGTLAPSIGFTVTLPVSTWTQRYLQLGCGGLCGKINLTSGASDGCAPLTRGEFVQASTDMGHQGSSGDFGNDPQKRRDFAYRGVHLTSVVAKKLIASYYGQAQKYAYFNGCSDGGREAVMEAQRFPDDFDGVIAGAPAMNFQAQNAVFHAWMAHVNTGADGKAILTAARLPLLHSAVLAQCDTLDGLKDGLISNPLACHFDPATLRCPSGNANSSHCLTDTEVDVVQKFYQGPVDKATGTKLIVGGPQFGSELAWAGVYVPYSADQPIFSTMIAQGAIQYLSFEHNPATFDLAHYAFDMSTFDQLRALHPLYDATNPDLSGFHAHGGKLILWHGWADPHISPLNTIAYHEAVQKVMGKEVAASFERLYLFPGMYHCQGGEGPNKVDLLTPMMSWVEQGNAPDVILSQQNNADSHSDKGFGDPNGGNKPKSEQAGAGSKGDKPHGMPMPPISKELMAQLNPPQPERTRPVYPFPAIARYSGKGNPNLASKYVRGEPAQPFSEIDWAGKAFFTPYQFKD</sequence>
<evidence type="ECO:0000256" key="4">
    <source>
        <dbReference type="ARBA" id="ARBA00022729"/>
    </source>
</evidence>
<keyword evidence="6" id="KW-0106">Calcium</keyword>
<reference evidence="9 10" key="1">
    <citation type="submission" date="2018-02" db="EMBL/GenBank/DDBJ databases">
        <title>novel marine gammaproteobacteria from coastal saline agro ecosystem.</title>
        <authorList>
            <person name="Krishnan R."/>
            <person name="Ramesh Kumar N."/>
        </authorList>
    </citation>
    <scope>NUCLEOTIDE SEQUENCE [LARGE SCALE GENOMIC DNA]</scope>
    <source>
        <strain evidence="9 10">228</strain>
    </source>
</reference>
<comment type="caution">
    <text evidence="9">The sequence shown here is derived from an EMBL/GenBank/DDBJ whole genome shotgun (WGS) entry which is preliminary data.</text>
</comment>
<dbReference type="EMBL" id="PRLP01000035">
    <property type="protein sequence ID" value="PPC77251.1"/>
    <property type="molecule type" value="Genomic_DNA"/>
</dbReference>
<accession>A0A2S5KQX7</accession>
<dbReference type="GO" id="GO:0046872">
    <property type="term" value="F:metal ion binding"/>
    <property type="evidence" value="ECO:0007669"/>
    <property type="project" value="UniProtKB-KW"/>
</dbReference>
<dbReference type="Pfam" id="PF07519">
    <property type="entry name" value="Tannase"/>
    <property type="match status" value="1"/>
</dbReference>
<keyword evidence="4" id="KW-0732">Signal</keyword>
<evidence type="ECO:0000313" key="10">
    <source>
        <dbReference type="Proteomes" id="UP000238196"/>
    </source>
</evidence>
<feature type="region of interest" description="Disordered" evidence="8">
    <location>
        <begin position="471"/>
        <end position="515"/>
    </location>
</feature>
<name>A0A2S5KQX7_9PROT</name>
<keyword evidence="2" id="KW-0719">Serine esterase</keyword>
<dbReference type="Proteomes" id="UP000238196">
    <property type="component" value="Unassembled WGS sequence"/>
</dbReference>
<evidence type="ECO:0000256" key="6">
    <source>
        <dbReference type="ARBA" id="ARBA00022837"/>
    </source>
</evidence>
<keyword evidence="3" id="KW-0479">Metal-binding</keyword>
<dbReference type="PANTHER" id="PTHR33938">
    <property type="entry name" value="FERULOYL ESTERASE B-RELATED"/>
    <property type="match status" value="1"/>
</dbReference>
<dbReference type="InterPro" id="IPR011118">
    <property type="entry name" value="Tannase/feruloyl_esterase"/>
</dbReference>
<evidence type="ECO:0000256" key="3">
    <source>
        <dbReference type="ARBA" id="ARBA00022723"/>
    </source>
</evidence>